<dbReference type="GO" id="GO:0005634">
    <property type="term" value="C:nucleus"/>
    <property type="evidence" value="ECO:0007669"/>
    <property type="project" value="TreeGrafter"/>
</dbReference>
<feature type="region of interest" description="Disordered" evidence="4">
    <location>
        <begin position="802"/>
        <end position="843"/>
    </location>
</feature>
<dbReference type="Gene3D" id="3.40.50.300">
    <property type="entry name" value="P-loop containing nucleotide triphosphate hydrolases"/>
    <property type="match status" value="2"/>
</dbReference>
<dbReference type="InterPro" id="IPR014001">
    <property type="entry name" value="Helicase_ATP-bd"/>
</dbReference>
<proteinExistence type="predicted"/>
<feature type="region of interest" description="Disordered" evidence="4">
    <location>
        <begin position="1112"/>
        <end position="1164"/>
    </location>
</feature>
<dbReference type="SUPFAM" id="SSF52540">
    <property type="entry name" value="P-loop containing nucleoside triphosphate hydrolases"/>
    <property type="match status" value="2"/>
</dbReference>
<keyword evidence="2 6" id="KW-0378">Hydrolase</keyword>
<dbReference type="GO" id="GO:0006281">
    <property type="term" value="P:DNA repair"/>
    <property type="evidence" value="ECO:0007669"/>
    <property type="project" value="TreeGrafter"/>
</dbReference>
<dbReference type="EMBL" id="MU858158">
    <property type="protein sequence ID" value="KAK4211078.1"/>
    <property type="molecule type" value="Genomic_DNA"/>
</dbReference>
<dbReference type="GO" id="GO:0008094">
    <property type="term" value="F:ATP-dependent activity, acting on DNA"/>
    <property type="evidence" value="ECO:0007669"/>
    <property type="project" value="TreeGrafter"/>
</dbReference>
<comment type="caution">
    <text evidence="6">The sequence shown here is derived from an EMBL/GenBank/DDBJ whole genome shotgun (WGS) entry which is preliminary data.</text>
</comment>
<evidence type="ECO:0000259" key="5">
    <source>
        <dbReference type="PROSITE" id="PS51194"/>
    </source>
</evidence>
<dbReference type="PROSITE" id="PS51194">
    <property type="entry name" value="HELICASE_CTER"/>
    <property type="match status" value="1"/>
</dbReference>
<feature type="domain" description="Helicase C-terminal" evidence="5">
    <location>
        <begin position="898"/>
        <end position="1063"/>
    </location>
</feature>
<sequence length="1164" mass="130950">MAPLAHVDDVLDCLDKYIPVGCLQVTLSPNEIPCLDEWQHFGKQDVHNSPLLPRHVQMELLASHILSPFARLVDRKWIHLSLKLDPTDCTRFTIRVFILPDDVDNKSVPRSDDALHKARRKLISRLDCSSSAWGGRFSSGLLLTPPSDDDGPSLLELFNSIPSPDPSQQTIQDPDYAGAIEDVMESDVYGLETTLYPYQRMSVAVMLQREAEARRILDPRLTERRDHRDRKWYHDPVTGTVLRQPRFYDSPRGGILAEEMGSGKTLICLTLCLATRHIPARMPEEQLTVEQLKAMARPVVRPKLGSLADMAAARVAKSGTCWKPKLEGWYDDKYYDRCIEAIKRNPGFYTIRQLPRRRTTRFSLTGEDLPPSHVYLSHASLVVVPPNLVVQWTEEIKKHTTGMKVFLCAQSPDAIPSVKDLLEYDLVLFSSTVFDQLARDRRNMPDGTIALDNPLARVHFKRCIVDEGHRLGNSTSHRRLDLQAVLDCLRYTARWIVTGTPSKGLFGLEEEPSGLPAGSKHLTQSSPEQEKRDLRQLGAIAKHYLMVQPWAKVPGDTGETAAEWSEYVMQRKHSSKGVGSPESLKATLESLIIRHRLTDVKKVLPRVKERIVYLDPCYQDRLVLNLFSMMIIFNSVQSQRKDQDYFFHPGQRKSLDQLVSNLSQASFFGASFFSVDDLNKAIDTAENFLAEKKVQISFDDDVLLRRAISFGRLATRNTLKICANQFHELPVMVKNFPFGDISPSVINGWSLTDQNAHEYQPLEVCMSAKLISNLQGTVKDLQRQFGYYDSEDELRMRLGASRLARHGQQNKQTRNQNDESDSIRPRQRPALAGNTQLGEDKSDLSVISSRRAAAVKGGAGVKDKGHGELESPGSDSDDEHDMPEPFRHTQMVSTASAKLSYLIDQIVQHHRDEQILVFYDNDNIAYYLAEVLEVLGIQHLIYAKGITQVLKATYVAAFTKGSSKFRVMLMDIHQAAFGLNMQSASRIYFINPVFKRQVEAQAVGRARRIGQSAESVTVETLVLKGSMEELIVKRRSEMTPHEQQKCQSVIDDKPIYDWIINAEILPLPGGENPPSDSDQMAQLKAPQLIFGRGFGRETYHGDRELVVEALEGKPKTRKVERAISPVAPTGSPPPASPPPASRSRSASSVSEEEPASKRVRFAQS</sequence>
<evidence type="ECO:0000256" key="1">
    <source>
        <dbReference type="ARBA" id="ARBA00022741"/>
    </source>
</evidence>
<dbReference type="GO" id="GO:0016787">
    <property type="term" value="F:hydrolase activity"/>
    <property type="evidence" value="ECO:0007669"/>
    <property type="project" value="UniProtKB-KW"/>
</dbReference>
<dbReference type="InterPro" id="IPR001650">
    <property type="entry name" value="Helicase_C-like"/>
</dbReference>
<dbReference type="InterPro" id="IPR049730">
    <property type="entry name" value="SNF2/RAD54-like_C"/>
</dbReference>
<feature type="region of interest" description="Disordered" evidence="4">
    <location>
        <begin position="507"/>
        <end position="531"/>
    </location>
</feature>
<dbReference type="GO" id="GO:0005524">
    <property type="term" value="F:ATP binding"/>
    <property type="evidence" value="ECO:0007669"/>
    <property type="project" value="UniProtKB-KW"/>
</dbReference>
<gene>
    <name evidence="6" type="ORF">QBC37DRAFT_427704</name>
</gene>
<evidence type="ECO:0000313" key="6">
    <source>
        <dbReference type="EMBL" id="KAK4211078.1"/>
    </source>
</evidence>
<dbReference type="SMART" id="SM00487">
    <property type="entry name" value="DEXDc"/>
    <property type="match status" value="1"/>
</dbReference>
<evidence type="ECO:0000256" key="3">
    <source>
        <dbReference type="ARBA" id="ARBA00022840"/>
    </source>
</evidence>
<dbReference type="Pfam" id="PF00271">
    <property type="entry name" value="Helicase_C"/>
    <property type="match status" value="1"/>
</dbReference>
<dbReference type="CDD" id="cd18793">
    <property type="entry name" value="SF2_C_SNF"/>
    <property type="match status" value="1"/>
</dbReference>
<evidence type="ECO:0000256" key="4">
    <source>
        <dbReference type="SAM" id="MobiDB-lite"/>
    </source>
</evidence>
<keyword evidence="7" id="KW-1185">Reference proteome</keyword>
<name>A0AAN6Y2M1_9PEZI</name>
<reference evidence="6" key="2">
    <citation type="submission" date="2023-05" db="EMBL/GenBank/DDBJ databases">
        <authorList>
            <consortium name="Lawrence Berkeley National Laboratory"/>
            <person name="Steindorff A."/>
            <person name="Hensen N."/>
            <person name="Bonometti L."/>
            <person name="Westerberg I."/>
            <person name="Brannstrom I.O."/>
            <person name="Guillou S."/>
            <person name="Cros-Aarteil S."/>
            <person name="Calhoun S."/>
            <person name="Haridas S."/>
            <person name="Kuo A."/>
            <person name="Mondo S."/>
            <person name="Pangilinan J."/>
            <person name="Riley R."/>
            <person name="Labutti K."/>
            <person name="Andreopoulos B."/>
            <person name="Lipzen A."/>
            <person name="Chen C."/>
            <person name="Yanf M."/>
            <person name="Daum C."/>
            <person name="Ng V."/>
            <person name="Clum A."/>
            <person name="Ohm R."/>
            <person name="Martin F."/>
            <person name="Silar P."/>
            <person name="Natvig D."/>
            <person name="Lalanne C."/>
            <person name="Gautier V."/>
            <person name="Ament-Velasquez S.L."/>
            <person name="Kruys A."/>
            <person name="Hutchinson M.I."/>
            <person name="Powell A.J."/>
            <person name="Barry K."/>
            <person name="Miller A.N."/>
            <person name="Grigoriev I.V."/>
            <person name="Debuchy R."/>
            <person name="Gladieux P."/>
            <person name="Thoren M.H."/>
            <person name="Johannesson H."/>
        </authorList>
    </citation>
    <scope>NUCLEOTIDE SEQUENCE</scope>
    <source>
        <strain evidence="6">PSN293</strain>
    </source>
</reference>
<dbReference type="InterPro" id="IPR050628">
    <property type="entry name" value="SNF2_RAD54_helicase_TF"/>
</dbReference>
<feature type="region of interest" description="Disordered" evidence="4">
    <location>
        <begin position="855"/>
        <end position="885"/>
    </location>
</feature>
<reference evidence="6" key="1">
    <citation type="journal article" date="2023" name="Mol. Phylogenet. Evol.">
        <title>Genome-scale phylogeny and comparative genomics of the fungal order Sordariales.</title>
        <authorList>
            <person name="Hensen N."/>
            <person name="Bonometti L."/>
            <person name="Westerberg I."/>
            <person name="Brannstrom I.O."/>
            <person name="Guillou S."/>
            <person name="Cros-Aarteil S."/>
            <person name="Calhoun S."/>
            <person name="Haridas S."/>
            <person name="Kuo A."/>
            <person name="Mondo S."/>
            <person name="Pangilinan J."/>
            <person name="Riley R."/>
            <person name="LaButti K."/>
            <person name="Andreopoulos B."/>
            <person name="Lipzen A."/>
            <person name="Chen C."/>
            <person name="Yan M."/>
            <person name="Daum C."/>
            <person name="Ng V."/>
            <person name="Clum A."/>
            <person name="Steindorff A."/>
            <person name="Ohm R.A."/>
            <person name="Martin F."/>
            <person name="Silar P."/>
            <person name="Natvig D.O."/>
            <person name="Lalanne C."/>
            <person name="Gautier V."/>
            <person name="Ament-Velasquez S.L."/>
            <person name="Kruys A."/>
            <person name="Hutchinson M.I."/>
            <person name="Powell A.J."/>
            <person name="Barry K."/>
            <person name="Miller A.N."/>
            <person name="Grigoriev I.V."/>
            <person name="Debuchy R."/>
            <person name="Gladieux P."/>
            <person name="Hiltunen Thoren M."/>
            <person name="Johannesson H."/>
        </authorList>
    </citation>
    <scope>NUCLEOTIDE SEQUENCE</scope>
    <source>
        <strain evidence="6">PSN293</strain>
    </source>
</reference>
<protein>
    <submittedName>
        <fullName evidence="6">P-loop containing nucleoside triphosphate hydrolase protein</fullName>
    </submittedName>
</protein>
<dbReference type="InterPro" id="IPR027417">
    <property type="entry name" value="P-loop_NTPase"/>
</dbReference>
<organism evidence="6 7">
    <name type="scientific">Rhypophila decipiens</name>
    <dbReference type="NCBI Taxonomy" id="261697"/>
    <lineage>
        <taxon>Eukaryota</taxon>
        <taxon>Fungi</taxon>
        <taxon>Dikarya</taxon>
        <taxon>Ascomycota</taxon>
        <taxon>Pezizomycotina</taxon>
        <taxon>Sordariomycetes</taxon>
        <taxon>Sordariomycetidae</taxon>
        <taxon>Sordariales</taxon>
        <taxon>Naviculisporaceae</taxon>
        <taxon>Rhypophila</taxon>
    </lineage>
</organism>
<feature type="compositionally biased region" description="Basic and acidic residues" evidence="4">
    <location>
        <begin position="1112"/>
        <end position="1121"/>
    </location>
</feature>
<evidence type="ECO:0000256" key="2">
    <source>
        <dbReference type="ARBA" id="ARBA00022801"/>
    </source>
</evidence>
<dbReference type="PANTHER" id="PTHR45626:SF51">
    <property type="entry name" value="SNF2-RELATED DOMAIN-CONTAINING PROTEIN"/>
    <property type="match status" value="1"/>
</dbReference>
<dbReference type="Proteomes" id="UP001301769">
    <property type="component" value="Unassembled WGS sequence"/>
</dbReference>
<keyword evidence="3" id="KW-0067">ATP-binding</keyword>
<dbReference type="InterPro" id="IPR000330">
    <property type="entry name" value="SNF2_N"/>
</dbReference>
<accession>A0AAN6Y2M1</accession>
<dbReference type="Pfam" id="PF00176">
    <property type="entry name" value="SNF2-rel_dom"/>
    <property type="match status" value="1"/>
</dbReference>
<evidence type="ECO:0000313" key="7">
    <source>
        <dbReference type="Proteomes" id="UP001301769"/>
    </source>
</evidence>
<dbReference type="PANTHER" id="PTHR45626">
    <property type="entry name" value="TRANSCRIPTION TERMINATION FACTOR 2-RELATED"/>
    <property type="match status" value="1"/>
</dbReference>
<keyword evidence="1" id="KW-0547">Nucleotide-binding</keyword>
<dbReference type="AlphaFoldDB" id="A0AAN6Y2M1"/>
<feature type="compositionally biased region" description="Pro residues" evidence="4">
    <location>
        <begin position="1130"/>
        <end position="1140"/>
    </location>
</feature>